<evidence type="ECO:0000256" key="10">
    <source>
        <dbReference type="ARBA" id="ARBA00023288"/>
    </source>
</evidence>
<comment type="subcellular location">
    <subcellularLocation>
        <location evidence="2">Membrane</location>
        <topology evidence="2">Single-pass type II membrane protein</topology>
    </subcellularLocation>
</comment>
<evidence type="ECO:0000256" key="2">
    <source>
        <dbReference type="ARBA" id="ARBA00004606"/>
    </source>
</evidence>
<evidence type="ECO:0000256" key="6">
    <source>
        <dbReference type="ARBA" id="ARBA00022837"/>
    </source>
</evidence>
<dbReference type="EMBL" id="JBHFQA010000006">
    <property type="protein sequence ID" value="KAL2097224.1"/>
    <property type="molecule type" value="Genomic_DNA"/>
</dbReference>
<evidence type="ECO:0000256" key="4">
    <source>
        <dbReference type="ARBA" id="ARBA00022553"/>
    </source>
</evidence>
<name>A0ABD1KDN6_9TELE</name>
<dbReference type="PANTHER" id="PTHR23248:SF38">
    <property type="entry name" value="PHOSPHOLIPID SCRAMBLASE 1"/>
    <property type="match status" value="1"/>
</dbReference>
<organism evidence="13 14">
    <name type="scientific">Coilia grayii</name>
    <name type="common">Gray's grenadier anchovy</name>
    <dbReference type="NCBI Taxonomy" id="363190"/>
    <lineage>
        <taxon>Eukaryota</taxon>
        <taxon>Metazoa</taxon>
        <taxon>Chordata</taxon>
        <taxon>Craniata</taxon>
        <taxon>Vertebrata</taxon>
        <taxon>Euteleostomi</taxon>
        <taxon>Actinopterygii</taxon>
        <taxon>Neopterygii</taxon>
        <taxon>Teleostei</taxon>
        <taxon>Clupei</taxon>
        <taxon>Clupeiformes</taxon>
        <taxon>Clupeoidei</taxon>
        <taxon>Engraulidae</taxon>
        <taxon>Coilinae</taxon>
        <taxon>Coilia</taxon>
    </lineage>
</organism>
<feature type="compositionally biased region" description="Polar residues" evidence="12">
    <location>
        <begin position="1"/>
        <end position="12"/>
    </location>
</feature>
<comment type="cofactor">
    <cofactor evidence="1 11">
        <name>Ca(2+)</name>
        <dbReference type="ChEBI" id="CHEBI:29108"/>
    </cofactor>
</comment>
<dbReference type="PANTHER" id="PTHR23248">
    <property type="entry name" value="PHOSPHOLIPID SCRAMBLASE-RELATED"/>
    <property type="match status" value="1"/>
</dbReference>
<keyword evidence="6 11" id="KW-0106">Calcium</keyword>
<evidence type="ECO:0000256" key="12">
    <source>
        <dbReference type="SAM" id="MobiDB-lite"/>
    </source>
</evidence>
<dbReference type="GO" id="GO:0016020">
    <property type="term" value="C:membrane"/>
    <property type="evidence" value="ECO:0007669"/>
    <property type="project" value="UniProtKB-SubCell"/>
</dbReference>
<keyword evidence="14" id="KW-1185">Reference proteome</keyword>
<keyword evidence="10 11" id="KW-0449">Lipoprotein</keyword>
<evidence type="ECO:0000313" key="14">
    <source>
        <dbReference type="Proteomes" id="UP001591681"/>
    </source>
</evidence>
<keyword evidence="9 11" id="KW-0564">Palmitate</keyword>
<evidence type="ECO:0000256" key="9">
    <source>
        <dbReference type="ARBA" id="ARBA00023139"/>
    </source>
</evidence>
<dbReference type="Pfam" id="PF03803">
    <property type="entry name" value="Scramblase"/>
    <property type="match status" value="1"/>
</dbReference>
<comment type="similarity">
    <text evidence="3 11">Belongs to the phospholipid scramblase family.</text>
</comment>
<accession>A0ABD1KDN6</accession>
<evidence type="ECO:0000256" key="7">
    <source>
        <dbReference type="ARBA" id="ARBA00022989"/>
    </source>
</evidence>
<feature type="region of interest" description="Disordered" evidence="12">
    <location>
        <begin position="1"/>
        <end position="20"/>
    </location>
</feature>
<gene>
    <name evidence="13" type="ORF">ACEWY4_006431</name>
</gene>
<protein>
    <recommendedName>
        <fullName evidence="11">Phospholipid scramblase</fullName>
    </recommendedName>
</protein>
<evidence type="ECO:0000256" key="5">
    <source>
        <dbReference type="ARBA" id="ARBA00022692"/>
    </source>
</evidence>
<evidence type="ECO:0000256" key="8">
    <source>
        <dbReference type="ARBA" id="ARBA00023136"/>
    </source>
</evidence>
<keyword evidence="4" id="KW-0597">Phosphoprotein</keyword>
<dbReference type="InterPro" id="IPR005552">
    <property type="entry name" value="Scramblase"/>
</dbReference>
<evidence type="ECO:0000256" key="11">
    <source>
        <dbReference type="RuleBase" id="RU363116"/>
    </source>
</evidence>
<dbReference type="InterPro" id="IPR025659">
    <property type="entry name" value="Tubby-like_C"/>
</dbReference>
<evidence type="ECO:0000313" key="13">
    <source>
        <dbReference type="EMBL" id="KAL2097224.1"/>
    </source>
</evidence>
<dbReference type="SUPFAM" id="SSF54518">
    <property type="entry name" value="Tubby C-terminal domain-like"/>
    <property type="match status" value="1"/>
</dbReference>
<keyword evidence="8" id="KW-0472">Membrane</keyword>
<evidence type="ECO:0000256" key="1">
    <source>
        <dbReference type="ARBA" id="ARBA00001913"/>
    </source>
</evidence>
<dbReference type="Proteomes" id="UP001591681">
    <property type="component" value="Unassembled WGS sequence"/>
</dbReference>
<comment type="function">
    <text evidence="11">May mediate accelerated ATP-independent bidirectional transbilayer migration of phospholipids upon binding calcium ions that results in a loss of phospholipid asymmetry in the plasma membrane.</text>
</comment>
<evidence type="ECO:0000256" key="3">
    <source>
        <dbReference type="ARBA" id="ARBA00005350"/>
    </source>
</evidence>
<keyword evidence="5" id="KW-0812">Transmembrane</keyword>
<comment type="caution">
    <text evidence="13">The sequence shown here is derived from an EMBL/GenBank/DDBJ whole genome shotgun (WGS) entry which is preliminary data.</text>
</comment>
<reference evidence="13 14" key="1">
    <citation type="submission" date="2024-09" db="EMBL/GenBank/DDBJ databases">
        <title>A chromosome-level genome assembly of Gray's grenadier anchovy, Coilia grayii.</title>
        <authorList>
            <person name="Fu Z."/>
        </authorList>
    </citation>
    <scope>NUCLEOTIDE SEQUENCE [LARGE SCALE GENOMIC DNA]</scope>
    <source>
        <strain evidence="13">G4</strain>
        <tissue evidence="13">Muscle</tissue>
    </source>
</reference>
<keyword evidence="7" id="KW-1133">Transmembrane helix</keyword>
<sequence>MNPAANSEQQGVPASAPLPPQPVAYTIHSSPGAVHPYPPYGQVPMPPGRYIPFQMPVHIPPGQVIAQYPPPMPVPMPTPERPAGCPPGLEYLTQMCIPYIVMIGWESSNKYVVKNSLGQQVFFAMEESDLCGMLCWGPMRPFIIHVQDNMGQTVMSVARPLKCNSCCCPCCLQEVEVQSPPGNPIGYVKQNWHPYLPKFTIQDEKKNSVLKIIGPFCDCKCFSDVNFEIKSMDESSTVGRISKQWSGLGTEMYTDADNFGVQFPMDMDVKTKATLLGACFLIVSPQRFVISAVITYHKTYSKSYYHFETQICVTQGNVYIVCSISY</sequence>
<dbReference type="AlphaFoldDB" id="A0ABD1KDN6"/>
<proteinExistence type="inferred from homology"/>